<reference evidence="1 2" key="2">
    <citation type="journal article" date="2017" name="Int. J. Syst. Evol. Microbiol.">
        <title>Pseudomonas furukawaii sp. nov., a polychlorinated biphenyl-degrading bacterium isolated from biphenyl-contaminated soil in Japan.</title>
        <authorList>
            <person name="Kimura N."/>
            <person name="Watanabe T."/>
            <person name="Suenaga H."/>
            <person name="Fujihara H."/>
            <person name="Futagami T."/>
            <person name="Goto M."/>
            <person name="Hanada S."/>
            <person name="Hirose J."/>
        </authorList>
    </citation>
    <scope>NUCLEOTIDE SEQUENCE [LARGE SCALE GENOMIC DNA]</scope>
    <source>
        <strain evidence="2">DSM 10086 / NBRC 110670 / KF707</strain>
    </source>
</reference>
<gene>
    <name evidence="1" type="ORF">KF707C_32310</name>
</gene>
<keyword evidence="2" id="KW-1185">Reference proteome</keyword>
<dbReference type="KEGG" id="pfuw:KF707C_32310"/>
<sequence length="134" mass="14248">MPFVAGDLHHAPLCHLHEDAAADAAVRAHASNGCLGHSSLRKAKTPRPSNEGTRRLCRGCGNRHWLPWGSFSKGQASLRQVAAGAPGGRWERSGRGGAVHGYMAIGVRAAPRWCWSIQGTSYSAKRRVAEGADG</sequence>
<evidence type="ECO:0000313" key="1">
    <source>
        <dbReference type="EMBL" id="BAU74919.1"/>
    </source>
</evidence>
<name>A0AAD1C3K1_METFU</name>
<organism evidence="1 2">
    <name type="scientific">Metapseudomonas furukawaii</name>
    <name type="common">Pseudomonas furukawaii</name>
    <dbReference type="NCBI Taxonomy" id="1149133"/>
    <lineage>
        <taxon>Bacteria</taxon>
        <taxon>Pseudomonadati</taxon>
        <taxon>Pseudomonadota</taxon>
        <taxon>Gammaproteobacteria</taxon>
        <taxon>Pseudomonadales</taxon>
        <taxon>Pseudomonadaceae</taxon>
        <taxon>Metapseudomonas</taxon>
    </lineage>
</organism>
<dbReference type="AlphaFoldDB" id="A0AAD1C3K1"/>
<proteinExistence type="predicted"/>
<evidence type="ECO:0000313" key="2">
    <source>
        <dbReference type="Proteomes" id="UP000218554"/>
    </source>
</evidence>
<reference evidence="2" key="1">
    <citation type="submission" date="2015-05" db="EMBL/GenBank/DDBJ databases">
        <title>Draft genome sequencing of a biphenyl-degrading bacterium, Pseudomonas balearica KF707 (=NBRC110670).</title>
        <authorList>
            <person name="Kimura N."/>
            <person name="Hirose J."/>
            <person name="Watanabe T."/>
            <person name="Suenaga H."/>
            <person name="Fujihara H."/>
            <person name="Noguchi M."/>
            <person name="Hashimoto M."/>
            <person name="Shimodaira J."/>
            <person name="Tsuchikane K."/>
            <person name="Hosoyama A."/>
            <person name="Yamazoe A."/>
            <person name="Fujita N."/>
            <person name="Furukawa K."/>
        </authorList>
    </citation>
    <scope>NUCLEOTIDE SEQUENCE [LARGE SCALE GENOMIC DNA]</scope>
    <source>
        <strain evidence="2">DSM 10086 / NBRC 110670 / KF707</strain>
    </source>
</reference>
<protein>
    <submittedName>
        <fullName evidence="1">Uncharacterized protein</fullName>
    </submittedName>
</protein>
<dbReference type="EMBL" id="AP014862">
    <property type="protein sequence ID" value="BAU74919.1"/>
    <property type="molecule type" value="Genomic_DNA"/>
</dbReference>
<accession>A0AAD1C3K1</accession>
<dbReference type="Proteomes" id="UP000218554">
    <property type="component" value="Chromosome"/>
</dbReference>